<dbReference type="EnsemblMetazoa" id="AMEC009412-RA">
    <property type="protein sequence ID" value="AMEC009412-PA"/>
    <property type="gene ID" value="AMEC009412"/>
</dbReference>
<sequence length="155" mass="17239">MIHLPPKPSPSASSSIEACPLAESRLFLFARSVRFSSAVFLKPFIFLVCSALMSCLPTCTLPCTLPSSSRVTFFLLVTLKMAGCLIAVLYRLSDAILVRRMDRSSDGPISVSSIRGVRWPLFFSCMRYERTRMVRSSVSVKLSTCSMPCRRIDSI</sequence>
<keyword evidence="1" id="KW-0472">Membrane</keyword>
<feature type="transmembrane region" description="Helical" evidence="1">
    <location>
        <begin position="35"/>
        <end position="53"/>
    </location>
</feature>
<reference evidence="3" key="1">
    <citation type="submission" date="2014-01" db="EMBL/GenBank/DDBJ databases">
        <title>The Genome Sequence of Anopheles melas CM1001059_A (V2).</title>
        <authorList>
            <consortium name="The Broad Institute Genomics Platform"/>
            <person name="Neafsey D.E."/>
            <person name="Besansky N."/>
            <person name="Howell P."/>
            <person name="Walton C."/>
            <person name="Young S.K."/>
            <person name="Zeng Q."/>
            <person name="Gargeya S."/>
            <person name="Fitzgerald M."/>
            <person name="Haas B."/>
            <person name="Abouelleil A."/>
            <person name="Allen A.W."/>
            <person name="Alvarado L."/>
            <person name="Arachchi H.M."/>
            <person name="Berlin A.M."/>
            <person name="Chapman S.B."/>
            <person name="Gainer-Dewar J."/>
            <person name="Goldberg J."/>
            <person name="Griggs A."/>
            <person name="Gujja S."/>
            <person name="Hansen M."/>
            <person name="Howarth C."/>
            <person name="Imamovic A."/>
            <person name="Ireland A."/>
            <person name="Larimer J."/>
            <person name="McCowan C."/>
            <person name="Murphy C."/>
            <person name="Pearson M."/>
            <person name="Poon T.W."/>
            <person name="Priest M."/>
            <person name="Roberts A."/>
            <person name="Saif S."/>
            <person name="Shea T."/>
            <person name="Sisk P."/>
            <person name="Sykes S."/>
            <person name="Wortman J."/>
            <person name="Nusbaum C."/>
            <person name="Birren B."/>
        </authorList>
    </citation>
    <scope>NUCLEOTIDE SEQUENCE [LARGE SCALE GENOMIC DNA]</scope>
    <source>
        <strain evidence="3">CM1001059</strain>
    </source>
</reference>
<evidence type="ECO:0000313" key="2">
    <source>
        <dbReference type="EnsemblMetazoa" id="AMEC009412-PA"/>
    </source>
</evidence>
<protein>
    <submittedName>
        <fullName evidence="2">Uncharacterized protein</fullName>
    </submittedName>
</protein>
<evidence type="ECO:0000313" key="3">
    <source>
        <dbReference type="Proteomes" id="UP000075902"/>
    </source>
</evidence>
<dbReference type="Proteomes" id="UP000075902">
    <property type="component" value="Unassembled WGS sequence"/>
</dbReference>
<organism evidence="2 3">
    <name type="scientific">Anopheles melas</name>
    <dbReference type="NCBI Taxonomy" id="34690"/>
    <lineage>
        <taxon>Eukaryota</taxon>
        <taxon>Metazoa</taxon>
        <taxon>Ecdysozoa</taxon>
        <taxon>Arthropoda</taxon>
        <taxon>Hexapoda</taxon>
        <taxon>Insecta</taxon>
        <taxon>Pterygota</taxon>
        <taxon>Neoptera</taxon>
        <taxon>Endopterygota</taxon>
        <taxon>Diptera</taxon>
        <taxon>Nematocera</taxon>
        <taxon>Culicoidea</taxon>
        <taxon>Culicidae</taxon>
        <taxon>Anophelinae</taxon>
        <taxon>Anopheles</taxon>
    </lineage>
</organism>
<accession>A0A182TW86</accession>
<reference evidence="2" key="2">
    <citation type="submission" date="2020-05" db="UniProtKB">
        <authorList>
            <consortium name="EnsemblMetazoa"/>
        </authorList>
    </citation>
    <scope>IDENTIFICATION</scope>
    <source>
        <strain evidence="2">CM1001059</strain>
    </source>
</reference>
<dbReference type="VEuPathDB" id="VectorBase:AMEC009412"/>
<proteinExistence type="predicted"/>
<name>A0A182TW86_9DIPT</name>
<keyword evidence="1" id="KW-0812">Transmembrane</keyword>
<dbReference type="AlphaFoldDB" id="A0A182TW86"/>
<feature type="transmembrane region" description="Helical" evidence="1">
    <location>
        <begin position="73"/>
        <end position="93"/>
    </location>
</feature>
<evidence type="ECO:0000256" key="1">
    <source>
        <dbReference type="SAM" id="Phobius"/>
    </source>
</evidence>
<keyword evidence="3" id="KW-1185">Reference proteome</keyword>
<keyword evidence="1" id="KW-1133">Transmembrane helix</keyword>